<dbReference type="GeneID" id="5885744"/>
<dbReference type="PANTHER" id="PTHR45808:SF2">
    <property type="entry name" value="RHO GTPASE-ACTIVATING PROTEIN 68F"/>
    <property type="match status" value="1"/>
</dbReference>
<feature type="compositionally biased region" description="Basic and acidic residues" evidence="1">
    <location>
        <begin position="535"/>
        <end position="544"/>
    </location>
</feature>
<sequence>MESIVITSHRKSFSTDNVNDGSDLKSPKPSSNNGSLVGTDESPRLLSPRDPTHHHHIMNDKTKALITFLEKTKRPSQRVTTSYAMVMAAKRRALLTNCNKRYGKKTEILESCRRSTIGFSDDLIQQNLQTSLNALKQTEEIMKEKIFEMNQFFSELSPKKLLRMYDTVASSITQESLNAVVDYSYDDSKPKQKKITLRSNFFVISSINSQYKEVIYLNNPSVLKEGETTLIINGLTKVKFNSNELCDKWEHELNNLSIWVESIPRTVINEENSSSNIVGLDKVDIIPSPRVRPSLSQIKENETSNTSNHVRSSLPGNPEEMKRHTKKRSIFGRKDKEEKEKKEESKNEKVAFFGITLEDYSNKFKTQTIPPPIKELIQYLYVNGSNTEGIFRICGNQDTIQKIKTKLEYNETNFFSLFDIYSLASTLKQYIREFPTQVISPDIDREFLDLYKRKSEMADDQILEEYLRIFEKLPPIIKDFIENLTKLLSQVLQHANTNKMNLANIFICLGPALRGCPFCYNYATVHHSEIFGSTKQEEETKESIKEEEENNNFTSSIIQKQKGNT</sequence>
<evidence type="ECO:0000256" key="1">
    <source>
        <dbReference type="SAM" id="MobiDB-lite"/>
    </source>
</evidence>
<protein>
    <recommendedName>
        <fullName evidence="2">Rho-GAP domain-containing protein</fullName>
    </recommendedName>
</protein>
<evidence type="ECO:0000313" key="4">
    <source>
        <dbReference type="Proteomes" id="UP000008076"/>
    </source>
</evidence>
<feature type="region of interest" description="Disordered" evidence="1">
    <location>
        <begin position="291"/>
        <end position="343"/>
    </location>
</feature>
<dbReference type="GO" id="GO:0005096">
    <property type="term" value="F:GTPase activator activity"/>
    <property type="evidence" value="ECO:0007669"/>
    <property type="project" value="TreeGrafter"/>
</dbReference>
<dbReference type="OMA" id="THHHHIM"/>
<reference evidence="4" key="1">
    <citation type="submission" date="2007-12" db="EMBL/GenBank/DDBJ databases">
        <title>Annotation of Entamoeba dispar SAW760.</title>
        <authorList>
            <person name="Lorenzi H."/>
            <person name="Inman J."/>
            <person name="Schobel S."/>
            <person name="Amedeo P."/>
            <person name="Caler E."/>
        </authorList>
    </citation>
    <scope>NUCLEOTIDE SEQUENCE [LARGE SCALE GENOMIC DNA]</scope>
    <source>
        <strain evidence="4">ATCC PRA-260 / SAW760</strain>
    </source>
</reference>
<dbReference type="PROSITE" id="PS50238">
    <property type="entry name" value="RHOGAP"/>
    <property type="match status" value="1"/>
</dbReference>
<accession>B0ER48</accession>
<proteinExistence type="predicted"/>
<dbReference type="AlphaFoldDB" id="B0ER48"/>
<feature type="compositionally biased region" description="Polar residues" evidence="1">
    <location>
        <begin position="553"/>
        <end position="565"/>
    </location>
</feature>
<keyword evidence="4" id="KW-1185">Reference proteome</keyword>
<organism evidence="4">
    <name type="scientific">Entamoeba dispar (strain ATCC PRA-260 / SAW760)</name>
    <dbReference type="NCBI Taxonomy" id="370354"/>
    <lineage>
        <taxon>Eukaryota</taxon>
        <taxon>Amoebozoa</taxon>
        <taxon>Evosea</taxon>
        <taxon>Archamoebae</taxon>
        <taxon>Mastigamoebida</taxon>
        <taxon>Entamoebidae</taxon>
        <taxon>Entamoeba</taxon>
    </lineage>
</organism>
<dbReference type="PANTHER" id="PTHR45808">
    <property type="entry name" value="RHO GTPASE-ACTIVATING PROTEIN 68F"/>
    <property type="match status" value="1"/>
</dbReference>
<dbReference type="SUPFAM" id="SSF48350">
    <property type="entry name" value="GTPase activation domain, GAP"/>
    <property type="match status" value="1"/>
</dbReference>
<dbReference type="Proteomes" id="UP000008076">
    <property type="component" value="Unassembled WGS sequence"/>
</dbReference>
<feature type="compositionally biased region" description="Polar residues" evidence="1">
    <location>
        <begin position="294"/>
        <end position="315"/>
    </location>
</feature>
<dbReference type="EMBL" id="DS550449">
    <property type="protein sequence ID" value="EDR23001.1"/>
    <property type="molecule type" value="Genomic_DNA"/>
</dbReference>
<dbReference type="VEuPathDB" id="AmoebaDB:EDI_326230"/>
<dbReference type="KEGG" id="edi:EDI_326230"/>
<dbReference type="InterPro" id="IPR008936">
    <property type="entry name" value="Rho_GTPase_activation_prot"/>
</dbReference>
<dbReference type="OrthoDB" id="29131at2759"/>
<dbReference type="SMART" id="SM00324">
    <property type="entry name" value="RhoGAP"/>
    <property type="match status" value="1"/>
</dbReference>
<dbReference type="eggNOG" id="KOG4270">
    <property type="taxonomic scope" value="Eukaryota"/>
</dbReference>
<feature type="region of interest" description="Disordered" evidence="1">
    <location>
        <begin position="1"/>
        <end position="55"/>
    </location>
</feature>
<gene>
    <name evidence="3" type="ORF">EDI_326230</name>
</gene>
<name>B0ER48_ENTDS</name>
<dbReference type="Pfam" id="PF00620">
    <property type="entry name" value="RhoGAP"/>
    <property type="match status" value="1"/>
</dbReference>
<feature type="region of interest" description="Disordered" evidence="1">
    <location>
        <begin position="534"/>
        <end position="565"/>
    </location>
</feature>
<dbReference type="CDD" id="cd00159">
    <property type="entry name" value="RhoGAP"/>
    <property type="match status" value="1"/>
</dbReference>
<evidence type="ECO:0000259" key="2">
    <source>
        <dbReference type="PROSITE" id="PS50238"/>
    </source>
</evidence>
<feature type="domain" description="Rho-GAP" evidence="2">
    <location>
        <begin position="355"/>
        <end position="552"/>
    </location>
</feature>
<dbReference type="RefSeq" id="XP_001740577.1">
    <property type="nucleotide sequence ID" value="XM_001740525.1"/>
</dbReference>
<feature type="compositionally biased region" description="Basic and acidic residues" evidence="1">
    <location>
        <begin position="332"/>
        <end position="343"/>
    </location>
</feature>
<dbReference type="InterPro" id="IPR000198">
    <property type="entry name" value="RhoGAP_dom"/>
</dbReference>
<dbReference type="Gene3D" id="1.10.555.10">
    <property type="entry name" value="Rho GTPase activation protein"/>
    <property type="match status" value="1"/>
</dbReference>
<dbReference type="GO" id="GO:0005737">
    <property type="term" value="C:cytoplasm"/>
    <property type="evidence" value="ECO:0007669"/>
    <property type="project" value="TreeGrafter"/>
</dbReference>
<evidence type="ECO:0000313" key="3">
    <source>
        <dbReference type="EMBL" id="EDR23001.1"/>
    </source>
</evidence>
<dbReference type="GO" id="GO:0007264">
    <property type="term" value="P:small GTPase-mediated signal transduction"/>
    <property type="evidence" value="ECO:0007669"/>
    <property type="project" value="TreeGrafter"/>
</dbReference>